<dbReference type="EMBL" id="UHIA01000004">
    <property type="protein sequence ID" value="SUO97926.1"/>
    <property type="molecule type" value="Genomic_DNA"/>
</dbReference>
<dbReference type="OrthoDB" id="7057139at2"/>
<dbReference type="RefSeq" id="WP_115217415.1">
    <property type="nucleotide sequence ID" value="NZ_UHIA01000002.1"/>
</dbReference>
<keyword evidence="1" id="KW-0732">Signal</keyword>
<dbReference type="Pfam" id="PF06776">
    <property type="entry name" value="IalB"/>
    <property type="match status" value="1"/>
</dbReference>
<dbReference type="InterPro" id="IPR010642">
    <property type="entry name" value="Invasion_prot_B"/>
</dbReference>
<protein>
    <submittedName>
        <fullName evidence="2">Invasion protein B, involved in pathogenesis</fullName>
    </submittedName>
</protein>
<reference evidence="2 4" key="1">
    <citation type="submission" date="2018-06" db="EMBL/GenBank/DDBJ databases">
        <authorList>
            <consortium name="Pathogen Informatics"/>
            <person name="Doyle S."/>
        </authorList>
    </citation>
    <scope>NUCLEOTIDE SEQUENCE [LARGE SCALE GENOMIC DNA]</scope>
    <source>
        <strain evidence="2 4">NCTC10717</strain>
    </source>
</reference>
<dbReference type="EMBL" id="UHIA01000002">
    <property type="protein sequence ID" value="SUO90293.1"/>
    <property type="molecule type" value="Genomic_DNA"/>
</dbReference>
<dbReference type="AlphaFoldDB" id="A0A380MLS9"/>
<organism evidence="2 4">
    <name type="scientific">Suttonella indologenes</name>
    <dbReference type="NCBI Taxonomy" id="13276"/>
    <lineage>
        <taxon>Bacteria</taxon>
        <taxon>Pseudomonadati</taxon>
        <taxon>Pseudomonadota</taxon>
        <taxon>Gammaproteobacteria</taxon>
        <taxon>Cardiobacteriales</taxon>
        <taxon>Cardiobacteriaceae</taxon>
        <taxon>Suttonella</taxon>
    </lineage>
</organism>
<feature type="signal peptide" evidence="1">
    <location>
        <begin position="1"/>
        <end position="20"/>
    </location>
</feature>
<feature type="chain" id="PRO_5036072134" evidence="1">
    <location>
        <begin position="21"/>
        <end position="154"/>
    </location>
</feature>
<proteinExistence type="predicted"/>
<accession>A0A380MLS9</accession>
<dbReference type="Proteomes" id="UP000254575">
    <property type="component" value="Unassembled WGS sequence"/>
</dbReference>
<dbReference type="InterPro" id="IPR038696">
    <property type="entry name" value="IalB_sf"/>
</dbReference>
<gene>
    <name evidence="2" type="ORF">NCTC10717_00080</name>
    <name evidence="3" type="ORF">NCTC10717_01690</name>
</gene>
<name>A0A380MLS9_9GAMM</name>
<dbReference type="Gene3D" id="2.60.40.1880">
    <property type="entry name" value="Invasion associated locus B (IalB) protein"/>
    <property type="match status" value="1"/>
</dbReference>
<evidence type="ECO:0000313" key="2">
    <source>
        <dbReference type="EMBL" id="SUO90293.1"/>
    </source>
</evidence>
<sequence>MKFKQLLIAAVLGTGLAAQAAVTNGQKYGDWQGVCQEGMCGIMQEAKNQAGTVVGLLAIRKVPEANNQAVLFITVPLGVVLHAGIGIAVDTKEVKSVPLDYCSPGGCHVAIPLESDILNKIKAGNKLQIATFAGGQQQTVEFSLKGVTSGINAL</sequence>
<evidence type="ECO:0000256" key="1">
    <source>
        <dbReference type="SAM" id="SignalP"/>
    </source>
</evidence>
<evidence type="ECO:0000313" key="3">
    <source>
        <dbReference type="EMBL" id="SUO97926.1"/>
    </source>
</evidence>
<evidence type="ECO:0000313" key="4">
    <source>
        <dbReference type="Proteomes" id="UP000254575"/>
    </source>
</evidence>
<keyword evidence="4" id="KW-1185">Reference proteome</keyword>